<dbReference type="GO" id="GO:0005886">
    <property type="term" value="C:plasma membrane"/>
    <property type="evidence" value="ECO:0007669"/>
    <property type="project" value="UniProtKB-SubCell"/>
</dbReference>
<keyword evidence="6" id="KW-1003">Cell membrane</keyword>
<evidence type="ECO:0000256" key="4">
    <source>
        <dbReference type="ARBA" id="ARBA00022989"/>
    </source>
</evidence>
<protein>
    <recommendedName>
        <fullName evidence="6">SURF1-like protein</fullName>
    </recommendedName>
</protein>
<keyword evidence="3 6" id="KW-0812">Transmembrane</keyword>
<evidence type="ECO:0000256" key="3">
    <source>
        <dbReference type="ARBA" id="ARBA00022692"/>
    </source>
</evidence>
<dbReference type="InterPro" id="IPR002994">
    <property type="entry name" value="Surf1/Shy1"/>
</dbReference>
<comment type="similarity">
    <text evidence="2 6">Belongs to the SURF1 family.</text>
</comment>
<organism evidence="7 8">
    <name type="scientific">PS1 clade bacterium</name>
    <dbReference type="NCBI Taxonomy" id="2175152"/>
    <lineage>
        <taxon>Bacteria</taxon>
        <taxon>Pseudomonadati</taxon>
        <taxon>Pseudomonadota</taxon>
        <taxon>Alphaproteobacteria</taxon>
        <taxon>PS1 clade</taxon>
    </lineage>
</organism>
<name>A0A368DS67_9PROT</name>
<sequence>MKSKIKIILVNTTVLISFIILVTLGTWQLDRKEQKEQLFEKIKRVNLVVEDFENIVINENNLNDWIYKKVSFKGNYRYEKELYVFTHLSDPRGDYGGAGYWIFNLFVSSKGSLIIINRGFVPQDMINEFKSKDSSEPVNNSQIGYIRSFEKRNIFTPDTDFNGKILYSILKEDIKKIFDINGIEPYFVDLISSNQLIPQSNETRLKFPDNHLSYAITWYGLATSLLFIYFYARIKRRKSNH</sequence>
<dbReference type="EMBL" id="QOQD01000003">
    <property type="protein sequence ID" value="RCL74123.1"/>
    <property type="molecule type" value="Genomic_DNA"/>
</dbReference>
<dbReference type="Proteomes" id="UP000253570">
    <property type="component" value="Unassembled WGS sequence"/>
</dbReference>
<reference evidence="7 8" key="1">
    <citation type="journal article" date="2018" name="Microbiome">
        <title>Fine metagenomic profile of the Mediterranean stratified and mixed water columns revealed by assembly and recruitment.</title>
        <authorList>
            <person name="Haro-Moreno J.M."/>
            <person name="Lopez-Perez M."/>
            <person name="De La Torre J.R."/>
            <person name="Picazo A."/>
            <person name="Camacho A."/>
            <person name="Rodriguez-Valera F."/>
        </authorList>
    </citation>
    <scope>NUCLEOTIDE SEQUENCE [LARGE SCALE GENOMIC DNA]</scope>
    <source>
        <strain evidence="7">MED-G57</strain>
    </source>
</reference>
<dbReference type="PANTHER" id="PTHR23427:SF2">
    <property type="entry name" value="SURFEIT LOCUS PROTEIN 1"/>
    <property type="match status" value="1"/>
</dbReference>
<dbReference type="PROSITE" id="PS50895">
    <property type="entry name" value="SURF1"/>
    <property type="match status" value="1"/>
</dbReference>
<keyword evidence="5 6" id="KW-0472">Membrane</keyword>
<dbReference type="PANTHER" id="PTHR23427">
    <property type="entry name" value="SURFEIT LOCUS PROTEIN"/>
    <property type="match status" value="1"/>
</dbReference>
<keyword evidence="4 6" id="KW-1133">Transmembrane helix</keyword>
<dbReference type="InterPro" id="IPR045214">
    <property type="entry name" value="Surf1/Surf4"/>
</dbReference>
<comment type="caution">
    <text evidence="7">The sequence shown here is derived from an EMBL/GenBank/DDBJ whole genome shotgun (WGS) entry which is preliminary data.</text>
</comment>
<proteinExistence type="inferred from homology"/>
<evidence type="ECO:0000256" key="5">
    <source>
        <dbReference type="ARBA" id="ARBA00023136"/>
    </source>
</evidence>
<dbReference type="AlphaFoldDB" id="A0A368DS67"/>
<evidence type="ECO:0000256" key="2">
    <source>
        <dbReference type="ARBA" id="ARBA00007165"/>
    </source>
</evidence>
<evidence type="ECO:0000313" key="8">
    <source>
        <dbReference type="Proteomes" id="UP000253570"/>
    </source>
</evidence>
<evidence type="ECO:0000256" key="6">
    <source>
        <dbReference type="RuleBase" id="RU363076"/>
    </source>
</evidence>
<dbReference type="Pfam" id="PF02104">
    <property type="entry name" value="SURF1"/>
    <property type="match status" value="1"/>
</dbReference>
<gene>
    <name evidence="7" type="ORF">DBW71_01610</name>
</gene>
<accession>A0A368DS67</accession>
<dbReference type="CDD" id="cd06662">
    <property type="entry name" value="SURF1"/>
    <property type="match status" value="1"/>
</dbReference>
<evidence type="ECO:0000256" key="1">
    <source>
        <dbReference type="ARBA" id="ARBA00004370"/>
    </source>
</evidence>
<feature type="transmembrane region" description="Helical" evidence="6">
    <location>
        <begin position="212"/>
        <end position="232"/>
    </location>
</feature>
<evidence type="ECO:0000313" key="7">
    <source>
        <dbReference type="EMBL" id="RCL74123.1"/>
    </source>
</evidence>
<comment type="subcellular location">
    <subcellularLocation>
        <location evidence="6">Cell membrane</location>
        <topology evidence="6">Multi-pass membrane protein</topology>
    </subcellularLocation>
    <subcellularLocation>
        <location evidence="1">Membrane</location>
    </subcellularLocation>
</comment>
<feature type="transmembrane region" description="Helical" evidence="6">
    <location>
        <begin position="7"/>
        <end position="27"/>
    </location>
</feature>